<feature type="compositionally biased region" description="Basic and acidic residues" evidence="3">
    <location>
        <begin position="91"/>
        <end position="104"/>
    </location>
</feature>
<dbReference type="PANTHER" id="PTHR30055:SF237">
    <property type="entry name" value="TRANSCRIPTIONAL REPRESSOR MCE3R"/>
    <property type="match status" value="1"/>
</dbReference>
<proteinExistence type="predicted"/>
<sequence>MTSDPHRPPVGARLRQARVEHGRSLRGLAAELGVSAATLSQIENGKSGLTVERLESVADALGTTAARILGSPDADRRAPQPAADRPLVFRAPEHPSERTADVRRSAGWRDYGPLELPPIPAAALAEFLEVGYHGTSMRRISARCGISVPGIYTRYESKQELLMSILDATMADLEWRADAAIAEGGDPVARFSLAVENLALYHIHRRELGFIGTSEVRALEPTNRAAVATRRNHQQRIVDQCVRDAVDAGEFRVDEPDDASRVVVTMCTAIPSWWQPHGRLGPDAVAQEYVGFALRLMGHES</sequence>
<evidence type="ECO:0000313" key="6">
    <source>
        <dbReference type="EMBL" id="GAC67191.1"/>
    </source>
</evidence>
<dbReference type="RefSeq" id="WP_007618122.1">
    <property type="nucleotide sequence ID" value="NZ_BANX01000006.1"/>
</dbReference>
<dbReference type="STRING" id="1223545.GS4_06_00370"/>
<dbReference type="InterPro" id="IPR009057">
    <property type="entry name" value="Homeodomain-like_sf"/>
</dbReference>
<dbReference type="Proteomes" id="UP000011666">
    <property type="component" value="Unassembled WGS sequence"/>
</dbReference>
<dbReference type="EMBL" id="BANX01000006">
    <property type="protein sequence ID" value="GAC67191.1"/>
    <property type="molecule type" value="Genomic_DNA"/>
</dbReference>
<dbReference type="InterPro" id="IPR050109">
    <property type="entry name" value="HTH-type_TetR-like_transc_reg"/>
</dbReference>
<organism evidence="6 7">
    <name type="scientific">Gordonia soli NBRC 108243</name>
    <dbReference type="NCBI Taxonomy" id="1223545"/>
    <lineage>
        <taxon>Bacteria</taxon>
        <taxon>Bacillati</taxon>
        <taxon>Actinomycetota</taxon>
        <taxon>Actinomycetes</taxon>
        <taxon>Mycobacteriales</taxon>
        <taxon>Gordoniaceae</taxon>
        <taxon>Gordonia</taxon>
    </lineage>
</organism>
<dbReference type="Pfam" id="PF00440">
    <property type="entry name" value="TetR_N"/>
    <property type="match status" value="1"/>
</dbReference>
<evidence type="ECO:0000259" key="4">
    <source>
        <dbReference type="PROSITE" id="PS50943"/>
    </source>
</evidence>
<dbReference type="GO" id="GO:0000976">
    <property type="term" value="F:transcription cis-regulatory region binding"/>
    <property type="evidence" value="ECO:0007669"/>
    <property type="project" value="TreeGrafter"/>
</dbReference>
<dbReference type="SUPFAM" id="SSF46689">
    <property type="entry name" value="Homeodomain-like"/>
    <property type="match status" value="1"/>
</dbReference>
<dbReference type="InterPro" id="IPR036271">
    <property type="entry name" value="Tet_transcr_reg_TetR-rel_C_sf"/>
</dbReference>
<gene>
    <name evidence="6" type="ORF">GS4_06_00370</name>
</gene>
<evidence type="ECO:0000256" key="2">
    <source>
        <dbReference type="PROSITE-ProRule" id="PRU00335"/>
    </source>
</evidence>
<dbReference type="Pfam" id="PF01381">
    <property type="entry name" value="HTH_3"/>
    <property type="match status" value="1"/>
</dbReference>
<evidence type="ECO:0000256" key="3">
    <source>
        <dbReference type="SAM" id="MobiDB-lite"/>
    </source>
</evidence>
<comment type="caution">
    <text evidence="6">The sequence shown here is derived from an EMBL/GenBank/DDBJ whole genome shotgun (WGS) entry which is preliminary data.</text>
</comment>
<dbReference type="Pfam" id="PF17932">
    <property type="entry name" value="TetR_C_24"/>
    <property type="match status" value="1"/>
</dbReference>
<protein>
    <submittedName>
        <fullName evidence="6">Putative TetR family transcriptional regulator</fullName>
    </submittedName>
</protein>
<dbReference type="PANTHER" id="PTHR30055">
    <property type="entry name" value="HTH-TYPE TRANSCRIPTIONAL REGULATOR RUTR"/>
    <property type="match status" value="1"/>
</dbReference>
<dbReference type="InterPro" id="IPR010982">
    <property type="entry name" value="Lambda_DNA-bd_dom_sf"/>
</dbReference>
<dbReference type="CDD" id="cd00093">
    <property type="entry name" value="HTH_XRE"/>
    <property type="match status" value="1"/>
</dbReference>
<dbReference type="PROSITE" id="PS50943">
    <property type="entry name" value="HTH_CROC1"/>
    <property type="match status" value="1"/>
</dbReference>
<feature type="DNA-binding region" description="H-T-H motif" evidence="2">
    <location>
        <begin position="136"/>
        <end position="155"/>
    </location>
</feature>
<feature type="region of interest" description="Disordered" evidence="3">
    <location>
        <begin position="68"/>
        <end position="104"/>
    </location>
</feature>
<evidence type="ECO:0000313" key="7">
    <source>
        <dbReference type="Proteomes" id="UP000011666"/>
    </source>
</evidence>
<name>M0QFV3_9ACTN</name>
<dbReference type="PROSITE" id="PS50977">
    <property type="entry name" value="HTH_TETR_2"/>
    <property type="match status" value="1"/>
</dbReference>
<dbReference type="Gene3D" id="1.10.357.10">
    <property type="entry name" value="Tetracycline Repressor, domain 2"/>
    <property type="match status" value="1"/>
</dbReference>
<dbReference type="eggNOG" id="COG1309">
    <property type="taxonomic scope" value="Bacteria"/>
</dbReference>
<feature type="domain" description="HTH cro/C1-type" evidence="4">
    <location>
        <begin position="14"/>
        <end position="68"/>
    </location>
</feature>
<dbReference type="Gene3D" id="1.10.260.40">
    <property type="entry name" value="lambda repressor-like DNA-binding domains"/>
    <property type="match status" value="1"/>
</dbReference>
<evidence type="ECO:0000256" key="1">
    <source>
        <dbReference type="ARBA" id="ARBA00023125"/>
    </source>
</evidence>
<dbReference type="GO" id="GO:0003700">
    <property type="term" value="F:DNA-binding transcription factor activity"/>
    <property type="evidence" value="ECO:0007669"/>
    <property type="project" value="TreeGrafter"/>
</dbReference>
<dbReference type="SUPFAM" id="SSF48498">
    <property type="entry name" value="Tetracyclin repressor-like, C-terminal domain"/>
    <property type="match status" value="1"/>
</dbReference>
<dbReference type="InterPro" id="IPR001647">
    <property type="entry name" value="HTH_TetR"/>
</dbReference>
<dbReference type="SMART" id="SM00530">
    <property type="entry name" value="HTH_XRE"/>
    <property type="match status" value="1"/>
</dbReference>
<dbReference type="InterPro" id="IPR001387">
    <property type="entry name" value="Cro/C1-type_HTH"/>
</dbReference>
<reference evidence="6 7" key="1">
    <citation type="submission" date="2013-01" db="EMBL/GenBank/DDBJ databases">
        <title>Whole genome shotgun sequence of Gordonia soli NBRC 108243.</title>
        <authorList>
            <person name="Isaki-Nakamura S."/>
            <person name="Hosoyama A."/>
            <person name="Tsuchikane K."/>
            <person name="Ando Y."/>
            <person name="Baba S."/>
            <person name="Ohji S."/>
            <person name="Hamada M."/>
            <person name="Tamura T."/>
            <person name="Yamazoe A."/>
            <person name="Yamazaki S."/>
            <person name="Fujita N."/>
        </authorList>
    </citation>
    <scope>NUCLEOTIDE SEQUENCE [LARGE SCALE GENOMIC DNA]</scope>
    <source>
        <strain evidence="6 7">NBRC 108243</strain>
    </source>
</reference>
<dbReference type="InterPro" id="IPR041490">
    <property type="entry name" value="KstR2_TetR_C"/>
</dbReference>
<keyword evidence="7" id="KW-1185">Reference proteome</keyword>
<keyword evidence="1 2" id="KW-0238">DNA-binding</keyword>
<dbReference type="SUPFAM" id="SSF47413">
    <property type="entry name" value="lambda repressor-like DNA-binding domains"/>
    <property type="match status" value="1"/>
</dbReference>
<feature type="domain" description="HTH tetR-type" evidence="5">
    <location>
        <begin position="113"/>
        <end position="173"/>
    </location>
</feature>
<accession>M0QFV3</accession>
<evidence type="ECO:0000259" key="5">
    <source>
        <dbReference type="PROSITE" id="PS50977"/>
    </source>
</evidence>
<dbReference type="AlphaFoldDB" id="M0QFV3"/>